<accession>A0A517U5E8</accession>
<evidence type="ECO:0000256" key="1">
    <source>
        <dbReference type="SAM" id="MobiDB-lite"/>
    </source>
</evidence>
<dbReference type="SMART" id="SM00089">
    <property type="entry name" value="PKD"/>
    <property type="match status" value="8"/>
</dbReference>
<dbReference type="Gene3D" id="2.60.40.10">
    <property type="entry name" value="Immunoglobulins"/>
    <property type="match status" value="6"/>
</dbReference>
<evidence type="ECO:0000313" key="3">
    <source>
        <dbReference type="EMBL" id="QDT75847.1"/>
    </source>
</evidence>
<name>A0A517U5E8_9BACT</name>
<dbReference type="InterPro" id="IPR013783">
    <property type="entry name" value="Ig-like_fold"/>
</dbReference>
<organism evidence="3 4">
    <name type="scientific">Lacipirellula limnantheis</name>
    <dbReference type="NCBI Taxonomy" id="2528024"/>
    <lineage>
        <taxon>Bacteria</taxon>
        <taxon>Pseudomonadati</taxon>
        <taxon>Planctomycetota</taxon>
        <taxon>Planctomycetia</taxon>
        <taxon>Pirellulales</taxon>
        <taxon>Lacipirellulaceae</taxon>
        <taxon>Lacipirellula</taxon>
    </lineage>
</organism>
<keyword evidence="4" id="KW-1185">Reference proteome</keyword>
<feature type="compositionally biased region" description="Polar residues" evidence="1">
    <location>
        <begin position="1464"/>
        <end position="1475"/>
    </location>
</feature>
<dbReference type="Pfam" id="PF18911">
    <property type="entry name" value="PKD_4"/>
    <property type="match status" value="2"/>
</dbReference>
<feature type="domain" description="PKD" evidence="2">
    <location>
        <begin position="874"/>
        <end position="951"/>
    </location>
</feature>
<feature type="compositionally biased region" description="Basic and acidic residues" evidence="1">
    <location>
        <begin position="1425"/>
        <end position="1437"/>
    </location>
</feature>
<feature type="domain" description="PKD" evidence="2">
    <location>
        <begin position="465"/>
        <end position="535"/>
    </location>
</feature>
<dbReference type="InterPro" id="IPR022409">
    <property type="entry name" value="PKD/Chitinase_dom"/>
</dbReference>
<dbReference type="SUPFAM" id="SSF49299">
    <property type="entry name" value="PKD domain"/>
    <property type="match status" value="4"/>
</dbReference>
<protein>
    <recommendedName>
        <fullName evidence="2">PKD domain-containing protein</fullName>
    </recommendedName>
</protein>
<dbReference type="InterPro" id="IPR000601">
    <property type="entry name" value="PKD_dom"/>
</dbReference>
<feature type="compositionally biased region" description="Basic residues" evidence="1">
    <location>
        <begin position="1517"/>
        <end position="1530"/>
    </location>
</feature>
<feature type="region of interest" description="Disordered" evidence="1">
    <location>
        <begin position="1509"/>
        <end position="1530"/>
    </location>
</feature>
<feature type="compositionally biased region" description="Low complexity" evidence="1">
    <location>
        <begin position="1443"/>
        <end position="1463"/>
    </location>
</feature>
<proteinExistence type="predicted"/>
<feature type="region of interest" description="Disordered" evidence="1">
    <location>
        <begin position="1418"/>
        <end position="1475"/>
    </location>
</feature>
<evidence type="ECO:0000259" key="2">
    <source>
        <dbReference type="PROSITE" id="PS50093"/>
    </source>
</evidence>
<dbReference type="InterPro" id="IPR035986">
    <property type="entry name" value="PKD_dom_sf"/>
</dbReference>
<feature type="domain" description="PKD" evidence="2">
    <location>
        <begin position="758"/>
        <end position="830"/>
    </location>
</feature>
<dbReference type="CDD" id="cd00146">
    <property type="entry name" value="PKD"/>
    <property type="match status" value="4"/>
</dbReference>
<dbReference type="Proteomes" id="UP000317909">
    <property type="component" value="Chromosome"/>
</dbReference>
<sequence>MLDAAGPALALETVAVSTAIAPTSDDPAATPPVANLNGNTAPSDIVIQTPIVINENGVATLSLTFNDPDALDAHTIEVDWQDGTTESFSLAAGVTSFSTTHQYLDDNLPGPATEDYDVAVRVIDSAGEFADETSKITVLNVAPANLQISPVTPINENGVATLQLSFDDPGTVDDHTVEVDWGDGSAVQVFTVPTGDRTFSATHKYLDDNPTGTASDSYAIHVRLTDDDLGETTAATVAKVNNVAPFNVQIQSIQPVNEDGVASLAIAFNDPGTLDSHTVEVDWGDGTVETLSVAVGARNLAASHQYLDDNPTGTSSDVYAVKVRVLDDDLGEGSATKGVTVVNVAPSNVQINPIAAIDENGVAVLNLAFNDPGTLDSHTVEVDWGDGTVETLAVAAGSQTFTANHQYLDDNPTGTVADVYTVNVKVRDDDGGQASGSATAKVLNVPPSNVVVSPVATITNEGTQVNLGIAFDDVGSQDTHQVEINWGDGNVTTATAVGHALNANHTYGDNGTYAVIVKVTDDDGGAGFGSAAVQVNNVAPSNVQIQPIAAIDENGVATLELTFDDPGTLDSHTVEVDWGDGTVETLAVAAGSRTFTATHQYLDDNPTGTSSDVYTVNVKVRDDDGGLATASQTVQVSNVAPSNVQIQPIAAIDENGVATLELTFDDPGTLDSHTVEVDWGDSTVETLAVAAGSRTFTATHQYLDDNPTGTSSDEYTVNVKVRDDDGGQATANSTVNVSNVAPSNVLIAPVGSSIAEGGGVNLGITFDDPGSQDSHQVEINWGDGQVTTGTATGYTFSASHVYADNGTYAVHVKVVDDDGGVGNSLATVFVANVAPSVTVVGPQTVNEGSLLSLTNIGQFTDPGFDNPLNAGNILTGGETTEEFTYEINWGDGSAVESGLPTIDQIGSEGNATAGSFDANHIYADNGVYTVTVTVKDDDGGVTVKQFQVTVQNVDPTLTFTNPSIVVDEGAPITLAGLGVGAADPGFDNDALGTQETFQGATVDWGDGSASDSLTVSVGAKGSAGNATTGVFAHAAHHYADNGIYTVTVRFKDDDGGFVDRTFTISVENVAPSLDLTTDVFVINEGDTLNLPNLGTFSDPGFNNPSNPSGASQESFKYTINWGDGTTETGVLPASVANGSPGVATIGTLVDSHLYADNDADNKYTITVTLEDDDGGTVTKAIEVTVLNVNPALNPIVATDVNTKGQTTLTLQFDDPGADEFDVVVDWGDTVETIHVPANSKGQPLTYTHTYSGPPDPLNPTADITITVQILDDDFGTPGVAANGASNVEAVAISQPGLGAEKFRIDTTPQVAILTFPDRQVVPLLRTNVDARLATTTTVDVGGGGGDARATSERFLELRVINPDGTEGPGYRLPAKVLNNLPALFRNLPDNHYKIFLVQSETNSRRLVIEVFVRNGKLIDPGDDSEGARDRPPTEESTTRPVDQQPAAAEQGEPAPVAGEPVEPQASSQWRHGPRSSTAIYHSATLAGVAIALSGAGKNSFRTLEEALARAKPDQWKRLRSAATHRPKKPR</sequence>
<gene>
    <name evidence="3" type="ORF">I41_50900</name>
</gene>
<evidence type="ECO:0000313" key="4">
    <source>
        <dbReference type="Proteomes" id="UP000317909"/>
    </source>
</evidence>
<reference evidence="3 4" key="1">
    <citation type="submission" date="2019-02" db="EMBL/GenBank/DDBJ databases">
        <title>Deep-cultivation of Planctomycetes and their phenomic and genomic characterization uncovers novel biology.</title>
        <authorList>
            <person name="Wiegand S."/>
            <person name="Jogler M."/>
            <person name="Boedeker C."/>
            <person name="Pinto D."/>
            <person name="Vollmers J."/>
            <person name="Rivas-Marin E."/>
            <person name="Kohn T."/>
            <person name="Peeters S.H."/>
            <person name="Heuer A."/>
            <person name="Rast P."/>
            <person name="Oberbeckmann S."/>
            <person name="Bunk B."/>
            <person name="Jeske O."/>
            <person name="Meyerdierks A."/>
            <person name="Storesund J.E."/>
            <person name="Kallscheuer N."/>
            <person name="Luecker S."/>
            <person name="Lage O.M."/>
            <person name="Pohl T."/>
            <person name="Merkel B.J."/>
            <person name="Hornburger P."/>
            <person name="Mueller R.-W."/>
            <person name="Bruemmer F."/>
            <person name="Labrenz M."/>
            <person name="Spormann A.M."/>
            <person name="Op den Camp H."/>
            <person name="Overmann J."/>
            <person name="Amann R."/>
            <person name="Jetten M.S.M."/>
            <person name="Mascher T."/>
            <person name="Medema M.H."/>
            <person name="Devos D.P."/>
            <person name="Kaster A.-K."/>
            <person name="Ovreas L."/>
            <person name="Rohde M."/>
            <person name="Galperin M.Y."/>
            <person name="Jogler C."/>
        </authorList>
    </citation>
    <scope>NUCLEOTIDE SEQUENCE [LARGE SCALE GENOMIC DNA]</scope>
    <source>
        <strain evidence="3 4">I41</strain>
    </source>
</reference>
<dbReference type="KEGG" id="llh:I41_50900"/>
<dbReference type="RefSeq" id="WP_145435622.1">
    <property type="nucleotide sequence ID" value="NZ_CP036339.1"/>
</dbReference>
<dbReference type="OrthoDB" id="292122at2"/>
<dbReference type="EMBL" id="CP036339">
    <property type="protein sequence ID" value="QDT75847.1"/>
    <property type="molecule type" value="Genomic_DNA"/>
</dbReference>
<dbReference type="PROSITE" id="PS50093">
    <property type="entry name" value="PKD"/>
    <property type="match status" value="3"/>
</dbReference>